<evidence type="ECO:0000313" key="2">
    <source>
        <dbReference type="Proteomes" id="UP001148838"/>
    </source>
</evidence>
<dbReference type="EMBL" id="JAJSOF020000003">
    <property type="protein sequence ID" value="KAJ4449526.1"/>
    <property type="molecule type" value="Genomic_DNA"/>
</dbReference>
<name>A0ABQ8TTU7_PERAM</name>
<reference evidence="1 2" key="1">
    <citation type="journal article" date="2022" name="Allergy">
        <title>Genome assembly and annotation of Periplaneta americana reveal a comprehensive cockroach allergen profile.</title>
        <authorList>
            <person name="Wang L."/>
            <person name="Xiong Q."/>
            <person name="Saelim N."/>
            <person name="Wang L."/>
            <person name="Nong W."/>
            <person name="Wan A.T."/>
            <person name="Shi M."/>
            <person name="Liu X."/>
            <person name="Cao Q."/>
            <person name="Hui J.H.L."/>
            <person name="Sookrung N."/>
            <person name="Leung T.F."/>
            <person name="Tungtrongchitr A."/>
            <person name="Tsui S.K.W."/>
        </authorList>
    </citation>
    <scope>NUCLEOTIDE SEQUENCE [LARGE SCALE GENOMIC DNA]</scope>
    <source>
        <strain evidence="1">PWHHKU_190912</strain>
    </source>
</reference>
<accession>A0ABQ8TTU7</accession>
<gene>
    <name evidence="1" type="ORF">ANN_00927</name>
</gene>
<evidence type="ECO:0000313" key="1">
    <source>
        <dbReference type="EMBL" id="KAJ4449526.1"/>
    </source>
</evidence>
<dbReference type="Proteomes" id="UP001148838">
    <property type="component" value="Unassembled WGS sequence"/>
</dbReference>
<keyword evidence="2" id="KW-1185">Reference proteome</keyword>
<protein>
    <submittedName>
        <fullName evidence="1">Uncharacterized protein</fullName>
    </submittedName>
</protein>
<comment type="caution">
    <text evidence="1">The sequence shown here is derived from an EMBL/GenBank/DDBJ whole genome shotgun (WGS) entry which is preliminary data.</text>
</comment>
<organism evidence="1 2">
    <name type="scientific">Periplaneta americana</name>
    <name type="common">American cockroach</name>
    <name type="synonym">Blatta americana</name>
    <dbReference type="NCBI Taxonomy" id="6978"/>
    <lineage>
        <taxon>Eukaryota</taxon>
        <taxon>Metazoa</taxon>
        <taxon>Ecdysozoa</taxon>
        <taxon>Arthropoda</taxon>
        <taxon>Hexapoda</taxon>
        <taxon>Insecta</taxon>
        <taxon>Pterygota</taxon>
        <taxon>Neoptera</taxon>
        <taxon>Polyneoptera</taxon>
        <taxon>Dictyoptera</taxon>
        <taxon>Blattodea</taxon>
        <taxon>Blattoidea</taxon>
        <taxon>Blattidae</taxon>
        <taxon>Blattinae</taxon>
        <taxon>Periplaneta</taxon>
    </lineage>
</organism>
<sequence length="165" mass="18689">MWEEIECRLDVCRVINQRFISGELVRITFTPVASNTYAAIIVEQVEAGLVRKHYILLLSTPVKAFTCPLQSETLVVSGHWKPTQRMRSTSPTLKRRQRTVDADRSTPVVVLQRRLNTVDEAVWSVTATWIRWQSSRAVVTLRGPVPLVSAYDPLLSTGFKHVSLS</sequence>
<proteinExistence type="predicted"/>